<dbReference type="Proteomes" id="UP001497516">
    <property type="component" value="Chromosome 8"/>
</dbReference>
<gene>
    <name evidence="1" type="ORF">LTRI10_LOCUS47581</name>
</gene>
<name>A0AAV2GCS6_9ROSI</name>
<organism evidence="1 2">
    <name type="scientific">Linum trigynum</name>
    <dbReference type="NCBI Taxonomy" id="586398"/>
    <lineage>
        <taxon>Eukaryota</taxon>
        <taxon>Viridiplantae</taxon>
        <taxon>Streptophyta</taxon>
        <taxon>Embryophyta</taxon>
        <taxon>Tracheophyta</taxon>
        <taxon>Spermatophyta</taxon>
        <taxon>Magnoliopsida</taxon>
        <taxon>eudicotyledons</taxon>
        <taxon>Gunneridae</taxon>
        <taxon>Pentapetalae</taxon>
        <taxon>rosids</taxon>
        <taxon>fabids</taxon>
        <taxon>Malpighiales</taxon>
        <taxon>Linaceae</taxon>
        <taxon>Linum</taxon>
    </lineage>
</organism>
<dbReference type="EMBL" id="OZ034821">
    <property type="protein sequence ID" value="CAL1407949.1"/>
    <property type="molecule type" value="Genomic_DNA"/>
</dbReference>
<evidence type="ECO:0000313" key="1">
    <source>
        <dbReference type="EMBL" id="CAL1407949.1"/>
    </source>
</evidence>
<evidence type="ECO:0000313" key="2">
    <source>
        <dbReference type="Proteomes" id="UP001497516"/>
    </source>
</evidence>
<accession>A0AAV2GCS6</accession>
<keyword evidence="2" id="KW-1185">Reference proteome</keyword>
<proteinExistence type="predicted"/>
<reference evidence="1 2" key="1">
    <citation type="submission" date="2024-04" db="EMBL/GenBank/DDBJ databases">
        <authorList>
            <person name="Fracassetti M."/>
        </authorList>
    </citation>
    <scope>NUCLEOTIDE SEQUENCE [LARGE SCALE GENOMIC DNA]</scope>
</reference>
<protein>
    <submittedName>
        <fullName evidence="1">Uncharacterized protein</fullName>
    </submittedName>
</protein>
<dbReference type="AlphaFoldDB" id="A0AAV2GCS6"/>
<sequence>MWKNLTELAVAYGHIGFSLVIEGGVGHFDSKLSLAKAVDKEELDEEFGGRLMEMVRARVQTVLGVSGSQGERVQSTD</sequence>